<sequence>MFQCLRVSLSITSQLAHRRWKRDAEYTSSKVSGTSVNVNSQRSRM</sequence>
<reference evidence="1 2" key="1">
    <citation type="submission" date="2015-09" db="EMBL/GenBank/DDBJ databases">
        <title>Trachymyrmex zeteki WGS genome.</title>
        <authorList>
            <person name="Nygaard S."/>
            <person name="Hu H."/>
            <person name="Boomsma J."/>
            <person name="Zhang G."/>
        </authorList>
    </citation>
    <scope>NUCLEOTIDE SEQUENCE [LARGE SCALE GENOMIC DNA]</scope>
    <source>
        <strain evidence="1">Tzet28-1</strain>
        <tissue evidence="1">Whole body</tissue>
    </source>
</reference>
<dbReference type="AlphaFoldDB" id="A0A151XGT6"/>
<name>A0A151XGT6_9HYME</name>
<keyword evidence="2" id="KW-1185">Reference proteome</keyword>
<accession>A0A151XGT6</accession>
<gene>
    <name evidence="1" type="ORF">ALC60_01280</name>
</gene>
<dbReference type="Proteomes" id="UP000075809">
    <property type="component" value="Unassembled WGS sequence"/>
</dbReference>
<organism evidence="1 2">
    <name type="scientific">Mycetomoellerius zeteki</name>
    <dbReference type="NCBI Taxonomy" id="64791"/>
    <lineage>
        <taxon>Eukaryota</taxon>
        <taxon>Metazoa</taxon>
        <taxon>Ecdysozoa</taxon>
        <taxon>Arthropoda</taxon>
        <taxon>Hexapoda</taxon>
        <taxon>Insecta</taxon>
        <taxon>Pterygota</taxon>
        <taxon>Neoptera</taxon>
        <taxon>Endopterygota</taxon>
        <taxon>Hymenoptera</taxon>
        <taxon>Apocrita</taxon>
        <taxon>Aculeata</taxon>
        <taxon>Formicoidea</taxon>
        <taxon>Formicidae</taxon>
        <taxon>Myrmicinae</taxon>
        <taxon>Mycetomoellerius</taxon>
    </lineage>
</organism>
<evidence type="ECO:0000313" key="2">
    <source>
        <dbReference type="Proteomes" id="UP000075809"/>
    </source>
</evidence>
<protein>
    <submittedName>
        <fullName evidence="1">Uncharacterized protein</fullName>
    </submittedName>
</protein>
<proteinExistence type="predicted"/>
<dbReference type="EMBL" id="KQ982138">
    <property type="protein sequence ID" value="KYQ59614.1"/>
    <property type="molecule type" value="Genomic_DNA"/>
</dbReference>
<evidence type="ECO:0000313" key="1">
    <source>
        <dbReference type="EMBL" id="KYQ59614.1"/>
    </source>
</evidence>